<dbReference type="EMBL" id="JAUTXT010000035">
    <property type="protein sequence ID" value="KAK3672166.1"/>
    <property type="molecule type" value="Genomic_DNA"/>
</dbReference>
<evidence type="ECO:0000313" key="3">
    <source>
        <dbReference type="Proteomes" id="UP001274830"/>
    </source>
</evidence>
<protein>
    <submittedName>
        <fullName evidence="2">Uncharacterized protein</fullName>
    </submittedName>
</protein>
<dbReference type="SUPFAM" id="SSF48452">
    <property type="entry name" value="TPR-like"/>
    <property type="match status" value="1"/>
</dbReference>
<feature type="region of interest" description="Disordered" evidence="1">
    <location>
        <begin position="189"/>
        <end position="214"/>
    </location>
</feature>
<dbReference type="InterPro" id="IPR011990">
    <property type="entry name" value="TPR-like_helical_dom_sf"/>
</dbReference>
<organism evidence="2 3">
    <name type="scientific">Recurvomyces mirabilis</name>
    <dbReference type="NCBI Taxonomy" id="574656"/>
    <lineage>
        <taxon>Eukaryota</taxon>
        <taxon>Fungi</taxon>
        <taxon>Dikarya</taxon>
        <taxon>Ascomycota</taxon>
        <taxon>Pezizomycotina</taxon>
        <taxon>Dothideomycetes</taxon>
        <taxon>Dothideomycetidae</taxon>
        <taxon>Mycosphaerellales</taxon>
        <taxon>Teratosphaeriaceae</taxon>
        <taxon>Recurvomyces</taxon>
    </lineage>
</organism>
<dbReference type="Proteomes" id="UP001274830">
    <property type="component" value="Unassembled WGS sequence"/>
</dbReference>
<evidence type="ECO:0000313" key="2">
    <source>
        <dbReference type="EMBL" id="KAK3672166.1"/>
    </source>
</evidence>
<proteinExistence type="predicted"/>
<gene>
    <name evidence="2" type="ORF">LTR78_007919</name>
</gene>
<accession>A0AAE0WJ53</accession>
<reference evidence="2" key="1">
    <citation type="submission" date="2023-07" db="EMBL/GenBank/DDBJ databases">
        <title>Black Yeasts Isolated from many extreme environments.</title>
        <authorList>
            <person name="Coleine C."/>
            <person name="Stajich J.E."/>
            <person name="Selbmann L."/>
        </authorList>
    </citation>
    <scope>NUCLEOTIDE SEQUENCE</scope>
    <source>
        <strain evidence="2">CCFEE 5485</strain>
    </source>
</reference>
<feature type="compositionally biased region" description="Polar residues" evidence="1">
    <location>
        <begin position="202"/>
        <end position="214"/>
    </location>
</feature>
<dbReference type="AlphaFoldDB" id="A0AAE0WJ53"/>
<sequence>MATASLATVLATAPGAQTATGNTDSKNDNLEQLPRPAEITQAFQAAFTQFNRLLELRPEDRPTKKEGLETLQHRLQVDNAILHNAQQLLNDVEENLTQNDTARFRELCGLLDQTRKSLLRLRLAMPTALINLPTASSTAHSIDAVLHAVAPDLIPSIPSPWAERLLKAVSLNVGEIFDLASPPLADDVDEPVDSAIAPHSPVSHTTSRPTSSKSMTPFLADAPLAFLSPIQPSSRRSAELASAQESNYQELVKMAIDSGKHDDAVRFTKKALTSQRSASWERFELLDALGCLSHRTGDLNAAKDAYSDCCKVAEQISRNLGAECCVAEALLGTCWATGALAMTDFQLSQTDSPHSEQQLAEATEGFQSQLETARILKTTLSKLGLSPSFPKRARFCESSALNRLLLCHALQGHATDAIMTGTEACKMTESDPACEDPAISHLLFAYALMCLGQRDEAVKQLSLAKPSTRSRIAVLVAERGWDALDLALQPAFWTDDPTELRHIPDHGKDPVAQSRSQVPIIAAPRGRIPSADRTAQQQPSMLSFARAGIMLARVLRLRRG</sequence>
<comment type="caution">
    <text evidence="2">The sequence shown here is derived from an EMBL/GenBank/DDBJ whole genome shotgun (WGS) entry which is preliminary data.</text>
</comment>
<dbReference type="Gene3D" id="1.25.40.10">
    <property type="entry name" value="Tetratricopeptide repeat domain"/>
    <property type="match status" value="1"/>
</dbReference>
<keyword evidence="3" id="KW-1185">Reference proteome</keyword>
<evidence type="ECO:0000256" key="1">
    <source>
        <dbReference type="SAM" id="MobiDB-lite"/>
    </source>
</evidence>
<name>A0AAE0WJ53_9PEZI</name>